<accession>A0A6A6CFK9</accession>
<feature type="region of interest" description="Disordered" evidence="1">
    <location>
        <begin position="153"/>
        <end position="211"/>
    </location>
</feature>
<dbReference type="CDD" id="cd14688">
    <property type="entry name" value="bZIP_YAP"/>
    <property type="match status" value="1"/>
</dbReference>
<evidence type="ECO:0008006" key="4">
    <source>
        <dbReference type="Google" id="ProtNLM"/>
    </source>
</evidence>
<dbReference type="RefSeq" id="XP_033666883.1">
    <property type="nucleotide sequence ID" value="XM_033806920.1"/>
</dbReference>
<dbReference type="PANTHER" id="PTHR42070">
    <property type="entry name" value="FILAMENT ASSOCIATED PROTEIN, PUTATIVE (AFU_ORTHOLOGUE AFUA_8G06630)-RELATED"/>
    <property type="match status" value="1"/>
</dbReference>
<feature type="compositionally biased region" description="Low complexity" evidence="1">
    <location>
        <begin position="1"/>
        <end position="23"/>
    </location>
</feature>
<evidence type="ECO:0000256" key="1">
    <source>
        <dbReference type="SAM" id="MobiDB-lite"/>
    </source>
</evidence>
<evidence type="ECO:0000313" key="2">
    <source>
        <dbReference type="EMBL" id="KAF2165994.1"/>
    </source>
</evidence>
<dbReference type="PANTHER" id="PTHR42070:SF1">
    <property type="entry name" value="FILAMENT ASSOCIATED PROTEIN, PUTATIVE (AFU_ORTHOLOGUE AFUA_8G06630)-RELATED"/>
    <property type="match status" value="1"/>
</dbReference>
<keyword evidence="3" id="KW-1185">Reference proteome</keyword>
<protein>
    <recommendedName>
        <fullName evidence="4">BZIP domain-containing protein</fullName>
    </recommendedName>
</protein>
<feature type="compositionally biased region" description="Low complexity" evidence="1">
    <location>
        <begin position="165"/>
        <end position="177"/>
    </location>
</feature>
<organism evidence="2 3">
    <name type="scientific">Zasmidium cellare ATCC 36951</name>
    <dbReference type="NCBI Taxonomy" id="1080233"/>
    <lineage>
        <taxon>Eukaryota</taxon>
        <taxon>Fungi</taxon>
        <taxon>Dikarya</taxon>
        <taxon>Ascomycota</taxon>
        <taxon>Pezizomycotina</taxon>
        <taxon>Dothideomycetes</taxon>
        <taxon>Dothideomycetidae</taxon>
        <taxon>Mycosphaerellales</taxon>
        <taxon>Mycosphaerellaceae</taxon>
        <taxon>Zasmidium</taxon>
    </lineage>
</organism>
<feature type="compositionally biased region" description="Low complexity" evidence="1">
    <location>
        <begin position="189"/>
        <end position="205"/>
    </location>
</feature>
<name>A0A6A6CFK9_ZASCE</name>
<reference evidence="2" key="1">
    <citation type="journal article" date="2020" name="Stud. Mycol.">
        <title>101 Dothideomycetes genomes: a test case for predicting lifestyles and emergence of pathogens.</title>
        <authorList>
            <person name="Haridas S."/>
            <person name="Albert R."/>
            <person name="Binder M."/>
            <person name="Bloem J."/>
            <person name="Labutti K."/>
            <person name="Salamov A."/>
            <person name="Andreopoulos B."/>
            <person name="Baker S."/>
            <person name="Barry K."/>
            <person name="Bills G."/>
            <person name="Bluhm B."/>
            <person name="Cannon C."/>
            <person name="Castanera R."/>
            <person name="Culley D."/>
            <person name="Daum C."/>
            <person name="Ezra D."/>
            <person name="Gonzalez J."/>
            <person name="Henrissat B."/>
            <person name="Kuo A."/>
            <person name="Liang C."/>
            <person name="Lipzen A."/>
            <person name="Lutzoni F."/>
            <person name="Magnuson J."/>
            <person name="Mondo S."/>
            <person name="Nolan M."/>
            <person name="Ohm R."/>
            <person name="Pangilinan J."/>
            <person name="Park H.-J."/>
            <person name="Ramirez L."/>
            <person name="Alfaro M."/>
            <person name="Sun H."/>
            <person name="Tritt A."/>
            <person name="Yoshinaga Y."/>
            <person name="Zwiers L.-H."/>
            <person name="Turgeon B."/>
            <person name="Goodwin S."/>
            <person name="Spatafora J."/>
            <person name="Crous P."/>
            <person name="Grigoriev I."/>
        </authorList>
    </citation>
    <scope>NUCLEOTIDE SEQUENCE</scope>
    <source>
        <strain evidence="2">ATCC 36951</strain>
    </source>
</reference>
<dbReference type="GeneID" id="54560192"/>
<sequence length="263" mass="28549">MAKSTSKTSKPTPTISKSASKPPGTLPQTHRIRDNQRRSRARRKEYLSTLEAKLAHCERVGVAANQEIQRAARRVLEENVRLRGVLRGLGWREGEGDGEGARVLEGLLGRVGWGCESGLKEPSVVAMSSASDVMIRPRPAPAEMDTVVDRHQPELNGLSSDRNKSTSNETTTTTNEEVSIISPPPNASHTNHSPQPNTTTTSQPPRSNCSSCKSVATAIRSIRPDVGTELEEDLGCPVNDNEDCSVPNTQAFDILDRYSDGRG</sequence>
<dbReference type="Proteomes" id="UP000799537">
    <property type="component" value="Unassembled WGS sequence"/>
</dbReference>
<dbReference type="OrthoDB" id="4505928at2759"/>
<proteinExistence type="predicted"/>
<dbReference type="EMBL" id="ML993598">
    <property type="protein sequence ID" value="KAF2165994.1"/>
    <property type="molecule type" value="Genomic_DNA"/>
</dbReference>
<evidence type="ECO:0000313" key="3">
    <source>
        <dbReference type="Proteomes" id="UP000799537"/>
    </source>
</evidence>
<feature type="region of interest" description="Disordered" evidence="1">
    <location>
        <begin position="1"/>
        <end position="43"/>
    </location>
</feature>
<feature type="region of interest" description="Disordered" evidence="1">
    <location>
        <begin position="223"/>
        <end position="247"/>
    </location>
</feature>
<dbReference type="AlphaFoldDB" id="A0A6A6CFK9"/>
<gene>
    <name evidence="2" type="ORF">M409DRAFT_23721</name>
</gene>